<feature type="transmembrane region" description="Helical" evidence="1">
    <location>
        <begin position="42"/>
        <end position="63"/>
    </location>
</feature>
<dbReference type="OrthoDB" id="3367156at2"/>
<dbReference type="EMBL" id="FMCX01000003">
    <property type="protein sequence ID" value="SCF09545.1"/>
    <property type="molecule type" value="Genomic_DNA"/>
</dbReference>
<keyword evidence="1" id="KW-1133">Transmembrane helix</keyword>
<evidence type="ECO:0000313" key="2">
    <source>
        <dbReference type="EMBL" id="SCF09545.1"/>
    </source>
</evidence>
<dbReference type="Proteomes" id="UP000199504">
    <property type="component" value="Unassembled WGS sequence"/>
</dbReference>
<accession>A0A1C4XM23</accession>
<organism evidence="2 3">
    <name type="scientific">Micromonospora mirobrigensis</name>
    <dbReference type="NCBI Taxonomy" id="262898"/>
    <lineage>
        <taxon>Bacteria</taxon>
        <taxon>Bacillati</taxon>
        <taxon>Actinomycetota</taxon>
        <taxon>Actinomycetes</taxon>
        <taxon>Micromonosporales</taxon>
        <taxon>Micromonosporaceae</taxon>
        <taxon>Micromonospora</taxon>
    </lineage>
</organism>
<dbReference type="AlphaFoldDB" id="A0A1C4XM23"/>
<proteinExistence type="predicted"/>
<protein>
    <submittedName>
        <fullName evidence="2">Uncharacterized protein</fullName>
    </submittedName>
</protein>
<evidence type="ECO:0000256" key="1">
    <source>
        <dbReference type="SAM" id="Phobius"/>
    </source>
</evidence>
<name>A0A1C4XM23_9ACTN</name>
<keyword evidence="3" id="KW-1185">Reference proteome</keyword>
<gene>
    <name evidence="2" type="ORF">GA0070564_103198</name>
</gene>
<keyword evidence="1" id="KW-0812">Transmembrane</keyword>
<sequence length="351" mass="36987">MTDLDQDILRTLRDHAEGPVDTDRLVARSVAGGRRRRRRRHALIGGGLALVALLGGVAVGPGLPGVGRPFTAAGPAAPAGAVPPLVRSAPGAADAPQTLGTDAQLLHFGVDTAKARYLGWASGDGGTESVRLDVGDGRPVTVELARSPRPLRESTPQGVPWDVAELAGDAGFDGRTIRLTVDGLPIQVRQWQPAPGVYARATVSADRDTGLTVAAQALRLDEARRCAAPVRLRTVPGGASIRCQVDADSYPRLLTARFTIVGRKVGTDMTVSYVYAIEAADASAQGNTTIDGRPAILYEQGQMKRMELLGFPKAHLTVDFGWPSRGFDDRDAAAVLSGAEVADPTRPDTWD</sequence>
<keyword evidence="1" id="KW-0472">Membrane</keyword>
<dbReference type="STRING" id="262898.GA0070564_103198"/>
<reference evidence="3" key="1">
    <citation type="submission" date="2016-06" db="EMBL/GenBank/DDBJ databases">
        <authorList>
            <person name="Varghese N."/>
            <person name="Submissions Spin"/>
        </authorList>
    </citation>
    <scope>NUCLEOTIDE SEQUENCE [LARGE SCALE GENOMIC DNA]</scope>
    <source>
        <strain evidence="3">DSM 44830</strain>
    </source>
</reference>
<dbReference type="RefSeq" id="WP_091607761.1">
    <property type="nucleotide sequence ID" value="NZ_FMCX01000003.1"/>
</dbReference>
<evidence type="ECO:0000313" key="3">
    <source>
        <dbReference type="Proteomes" id="UP000199504"/>
    </source>
</evidence>